<dbReference type="AlphaFoldDB" id="A0A699ZHG6"/>
<name>A0A699ZHG6_HAELA</name>
<proteinExistence type="predicted"/>
<dbReference type="EMBL" id="BLLF01001311">
    <property type="protein sequence ID" value="GFH18516.1"/>
    <property type="molecule type" value="Genomic_DNA"/>
</dbReference>
<comment type="caution">
    <text evidence="2">The sequence shown here is derived from an EMBL/GenBank/DDBJ whole genome shotgun (WGS) entry which is preliminary data.</text>
</comment>
<keyword evidence="3" id="KW-1185">Reference proteome</keyword>
<dbReference type="Proteomes" id="UP000485058">
    <property type="component" value="Unassembled WGS sequence"/>
</dbReference>
<sequence>MRFAAALSRPMVSAALQACTAAELFCLAARWLFRTKSQAVQRTRYKLPCRPKSTSHISRPLSHSDWNLFVVPAGLLAFQTPSLCPRLARNSDMARSQRAYDATQASQRKGPFGNESRASKTSFWF</sequence>
<evidence type="ECO:0000313" key="2">
    <source>
        <dbReference type="EMBL" id="GFH18516.1"/>
    </source>
</evidence>
<gene>
    <name evidence="2" type="ORF">HaLaN_15336</name>
</gene>
<evidence type="ECO:0000256" key="1">
    <source>
        <dbReference type="SAM" id="MobiDB-lite"/>
    </source>
</evidence>
<evidence type="ECO:0000313" key="3">
    <source>
        <dbReference type="Proteomes" id="UP000485058"/>
    </source>
</evidence>
<accession>A0A699ZHG6</accession>
<reference evidence="2 3" key="1">
    <citation type="submission" date="2020-02" db="EMBL/GenBank/DDBJ databases">
        <title>Draft genome sequence of Haematococcus lacustris strain NIES-144.</title>
        <authorList>
            <person name="Morimoto D."/>
            <person name="Nakagawa S."/>
            <person name="Yoshida T."/>
            <person name="Sawayama S."/>
        </authorList>
    </citation>
    <scope>NUCLEOTIDE SEQUENCE [LARGE SCALE GENOMIC DNA]</scope>
    <source>
        <strain evidence="2 3">NIES-144</strain>
    </source>
</reference>
<feature type="region of interest" description="Disordered" evidence="1">
    <location>
        <begin position="98"/>
        <end position="125"/>
    </location>
</feature>
<protein>
    <submittedName>
        <fullName evidence="2">Uncharacterized protein</fullName>
    </submittedName>
</protein>
<organism evidence="2 3">
    <name type="scientific">Haematococcus lacustris</name>
    <name type="common">Green alga</name>
    <name type="synonym">Haematococcus pluvialis</name>
    <dbReference type="NCBI Taxonomy" id="44745"/>
    <lineage>
        <taxon>Eukaryota</taxon>
        <taxon>Viridiplantae</taxon>
        <taxon>Chlorophyta</taxon>
        <taxon>core chlorophytes</taxon>
        <taxon>Chlorophyceae</taxon>
        <taxon>CS clade</taxon>
        <taxon>Chlamydomonadales</taxon>
        <taxon>Haematococcaceae</taxon>
        <taxon>Haematococcus</taxon>
    </lineage>
</organism>